<feature type="transmembrane region" description="Helical" evidence="1">
    <location>
        <begin position="157"/>
        <end position="177"/>
    </location>
</feature>
<dbReference type="STRING" id="405671.SAMN05421827_114101"/>
<evidence type="ECO:0000313" key="2">
    <source>
        <dbReference type="EMBL" id="SDH00241.1"/>
    </source>
</evidence>
<feature type="transmembrane region" description="Helical" evidence="1">
    <location>
        <begin position="350"/>
        <end position="375"/>
    </location>
</feature>
<dbReference type="PANTHER" id="PTHR34219">
    <property type="entry name" value="IRON-REGULATED INNER MEMBRANE PROTEIN-RELATED"/>
    <property type="match status" value="1"/>
</dbReference>
<dbReference type="AlphaFoldDB" id="A0A1G7YUT8"/>
<organism evidence="2 3">
    <name type="scientific">Pedobacter terrae</name>
    <dbReference type="NCBI Taxonomy" id="405671"/>
    <lineage>
        <taxon>Bacteria</taxon>
        <taxon>Pseudomonadati</taxon>
        <taxon>Bacteroidota</taxon>
        <taxon>Sphingobacteriia</taxon>
        <taxon>Sphingobacteriales</taxon>
        <taxon>Sphingobacteriaceae</taxon>
        <taxon>Pedobacter</taxon>
    </lineage>
</organism>
<dbReference type="PANTHER" id="PTHR34219:SF3">
    <property type="entry name" value="BLL7967 PROTEIN"/>
    <property type="match status" value="1"/>
</dbReference>
<dbReference type="Proteomes" id="UP000199643">
    <property type="component" value="Unassembled WGS sequence"/>
</dbReference>
<keyword evidence="1" id="KW-0472">Membrane</keyword>
<dbReference type="InterPro" id="IPR005625">
    <property type="entry name" value="PepSY-ass_TM"/>
</dbReference>
<reference evidence="3" key="1">
    <citation type="submission" date="2016-10" db="EMBL/GenBank/DDBJ databases">
        <authorList>
            <person name="Varghese N."/>
            <person name="Submissions S."/>
        </authorList>
    </citation>
    <scope>NUCLEOTIDE SEQUENCE [LARGE SCALE GENOMIC DNA]</scope>
    <source>
        <strain evidence="3">DSM 17933</strain>
    </source>
</reference>
<name>A0A1G7YUT8_9SPHI</name>
<gene>
    <name evidence="2" type="ORF">SAMN05421827_114101</name>
</gene>
<feature type="transmembrane region" description="Helical" evidence="1">
    <location>
        <begin position="12"/>
        <end position="37"/>
    </location>
</feature>
<protein>
    <submittedName>
        <fullName evidence="2">Uncharacterized iron-regulated membrane protein</fullName>
    </submittedName>
</protein>
<evidence type="ECO:0000313" key="3">
    <source>
        <dbReference type="Proteomes" id="UP000199643"/>
    </source>
</evidence>
<keyword evidence="3" id="KW-1185">Reference proteome</keyword>
<dbReference type="EMBL" id="FNCH01000014">
    <property type="protein sequence ID" value="SDH00241.1"/>
    <property type="molecule type" value="Genomic_DNA"/>
</dbReference>
<accession>A0A1G7YUT8</accession>
<dbReference type="Pfam" id="PF03929">
    <property type="entry name" value="PepSY_TM"/>
    <property type="match status" value="1"/>
</dbReference>
<dbReference type="RefSeq" id="WP_090502060.1">
    <property type="nucleotide sequence ID" value="NZ_FNCH01000014.1"/>
</dbReference>
<keyword evidence="1" id="KW-1133">Transmembrane helix</keyword>
<keyword evidence="1" id="KW-0812">Transmembrane</keyword>
<proteinExistence type="predicted"/>
<dbReference type="OrthoDB" id="111691at2"/>
<sequence length="404" mass="46338">MAKRRLKKIAGWLHLWIGLITGLVVVFVSLTGCVYVFNEEIFNSIHKNIVYVQKTGPARPVSELLVNARKAVGKDKELSNVNISSDNKSYVFSGFKINDRKKINLSYFSQFEYLDEVYVNQYTGKVLGVMDMRYEFFNVVEQLHRQLLLVKPIGSPLVGVCILAYLMMLITGFILWLPKNYRQFKKSIAVKWNAKWKRVNYDLHNSLGFYVLPIAMLIAITGLVWSFKWWETGIYRMLGDKGKAGFSRTLPTINTADTSLNKIDIIHYRLLKKLGHNWTKIGIGIPTKKTKVSMSFVQIASNDGWRGVSYYFYDGRTGDFIDELPHDKKTLGMKWRNSNLELHTGRLYGLWSQLLAFFASLISASLPISGFLIWWGKRNKSKKGKGIAAKSVALPSLFYLKRRS</sequence>
<evidence type="ECO:0000256" key="1">
    <source>
        <dbReference type="SAM" id="Phobius"/>
    </source>
</evidence>
<dbReference type="PROSITE" id="PS51257">
    <property type="entry name" value="PROKAR_LIPOPROTEIN"/>
    <property type="match status" value="1"/>
</dbReference>
<feature type="transmembrane region" description="Helical" evidence="1">
    <location>
        <begin position="207"/>
        <end position="227"/>
    </location>
</feature>